<evidence type="ECO:0000313" key="1">
    <source>
        <dbReference type="EMBL" id="SUC12689.1"/>
    </source>
</evidence>
<gene>
    <name evidence="1" type="ORF">NCTC13043_01302</name>
</gene>
<sequence length="132" mass="15427">MKFIKMLFIVIGCTSLMCCQESLEDRAAKECKEYTQKHCPTPMVNNTRMDSMTYEPQTRTIHYYYSIYNEGDNKANVEANKQLLQQILLNGIKTDTASKLYKEAGFNFRFTYRSGKNPKTILLDETYKKGQY</sequence>
<dbReference type="EMBL" id="UGTP01000001">
    <property type="protein sequence ID" value="SUC12689.1"/>
    <property type="molecule type" value="Genomic_DNA"/>
</dbReference>
<reference evidence="1 2" key="1">
    <citation type="submission" date="2018-06" db="EMBL/GenBank/DDBJ databases">
        <authorList>
            <consortium name="Pathogen Informatics"/>
            <person name="Doyle S."/>
        </authorList>
    </citation>
    <scope>NUCLEOTIDE SEQUENCE [LARGE SCALE GENOMIC DNA]</scope>
    <source>
        <strain evidence="1 2">NCTC13043</strain>
    </source>
</reference>
<proteinExistence type="predicted"/>
<dbReference type="AlphaFoldDB" id="A0A379F218"/>
<organism evidence="1 2">
    <name type="scientific">Prevotella pallens</name>
    <dbReference type="NCBI Taxonomy" id="60133"/>
    <lineage>
        <taxon>Bacteria</taxon>
        <taxon>Pseudomonadati</taxon>
        <taxon>Bacteroidota</taxon>
        <taxon>Bacteroidia</taxon>
        <taxon>Bacteroidales</taxon>
        <taxon>Prevotellaceae</taxon>
        <taxon>Prevotella</taxon>
    </lineage>
</organism>
<name>A0A379F218_9BACT</name>
<dbReference type="Proteomes" id="UP000254235">
    <property type="component" value="Unassembled WGS sequence"/>
</dbReference>
<dbReference type="GeneID" id="78570990"/>
<dbReference type="RefSeq" id="WP_115083416.1">
    <property type="nucleotide sequence ID" value="NZ_CALBEW010000021.1"/>
</dbReference>
<evidence type="ECO:0000313" key="2">
    <source>
        <dbReference type="Proteomes" id="UP000254235"/>
    </source>
</evidence>
<accession>A0A379F218</accession>
<protein>
    <submittedName>
        <fullName evidence="1">Uncharacterized protein</fullName>
    </submittedName>
</protein>
<dbReference type="OrthoDB" id="1081698at2"/>